<dbReference type="OrthoDB" id="1451319at2"/>
<evidence type="ECO:0000256" key="6">
    <source>
        <dbReference type="SAM" id="Phobius"/>
    </source>
</evidence>
<dbReference type="GO" id="GO:0005886">
    <property type="term" value="C:plasma membrane"/>
    <property type="evidence" value="ECO:0007669"/>
    <property type="project" value="UniProtKB-SubCell"/>
</dbReference>
<comment type="subcellular location">
    <subcellularLocation>
        <location evidence="1">Cell membrane</location>
        <topology evidence="1">Multi-pass membrane protein</topology>
    </subcellularLocation>
</comment>
<feature type="domain" description="Cardiolipin synthase N-terminal" evidence="7">
    <location>
        <begin position="17"/>
        <end position="58"/>
    </location>
</feature>
<evidence type="ECO:0000313" key="8">
    <source>
        <dbReference type="EMBL" id="KGE16218.1"/>
    </source>
</evidence>
<keyword evidence="9" id="KW-1185">Reference proteome</keyword>
<keyword evidence="3 6" id="KW-0812">Transmembrane</keyword>
<accession>A0A0B8T5Z3</accession>
<evidence type="ECO:0000259" key="7">
    <source>
        <dbReference type="Pfam" id="PF13396"/>
    </source>
</evidence>
<name>A0A0B8T5Z3_9SPHI</name>
<feature type="transmembrane region" description="Helical" evidence="6">
    <location>
        <begin position="37"/>
        <end position="58"/>
    </location>
</feature>
<dbReference type="Pfam" id="PF13396">
    <property type="entry name" value="PLDc_N"/>
    <property type="match status" value="1"/>
</dbReference>
<evidence type="ECO:0000256" key="4">
    <source>
        <dbReference type="ARBA" id="ARBA00022989"/>
    </source>
</evidence>
<dbReference type="RefSeq" id="WP_071790439.1">
    <property type="nucleotide sequence ID" value="NZ_JJMU01000001.1"/>
</dbReference>
<evidence type="ECO:0000313" key="9">
    <source>
        <dbReference type="Proteomes" id="UP000031802"/>
    </source>
</evidence>
<evidence type="ECO:0000256" key="3">
    <source>
        <dbReference type="ARBA" id="ARBA00022692"/>
    </source>
</evidence>
<reference evidence="9" key="1">
    <citation type="submission" date="2014-04" db="EMBL/GenBank/DDBJ databases">
        <title>Whole-Genome optical mapping and complete genome sequence of Sphingobacterium deserti sp. nov., a new spaces isolated from desert in the west of China.</title>
        <authorList>
            <person name="Teng C."/>
            <person name="Zhou Z."/>
            <person name="Li X."/>
            <person name="Chen M."/>
            <person name="Lin M."/>
            <person name="Wang L."/>
            <person name="Su S."/>
            <person name="Zhang C."/>
            <person name="Zhang W."/>
        </authorList>
    </citation>
    <scope>NUCLEOTIDE SEQUENCE [LARGE SCALE GENOMIC DNA]</scope>
    <source>
        <strain evidence="9">ACCC05744</strain>
    </source>
</reference>
<comment type="caution">
    <text evidence="8">The sequence shown here is derived from an EMBL/GenBank/DDBJ whole genome shotgun (WGS) entry which is preliminary data.</text>
</comment>
<evidence type="ECO:0000256" key="2">
    <source>
        <dbReference type="ARBA" id="ARBA00022475"/>
    </source>
</evidence>
<keyword evidence="5 6" id="KW-0472">Membrane</keyword>
<organism evidence="8 9">
    <name type="scientific">Sphingobacterium deserti</name>
    <dbReference type="NCBI Taxonomy" id="1229276"/>
    <lineage>
        <taxon>Bacteria</taxon>
        <taxon>Pseudomonadati</taxon>
        <taxon>Bacteroidota</taxon>
        <taxon>Sphingobacteriia</taxon>
        <taxon>Sphingobacteriales</taxon>
        <taxon>Sphingobacteriaceae</taxon>
        <taxon>Sphingobacterium</taxon>
    </lineage>
</organism>
<feature type="transmembrane region" description="Helical" evidence="6">
    <location>
        <begin position="12"/>
        <end position="31"/>
    </location>
</feature>
<evidence type="ECO:0000256" key="5">
    <source>
        <dbReference type="ARBA" id="ARBA00023136"/>
    </source>
</evidence>
<dbReference type="InterPro" id="IPR027379">
    <property type="entry name" value="CLS_N"/>
</dbReference>
<sequence length="73" mass="8174">MIAFINIGTIELSILSVAALALLIYVTYLIVVNESGWQRLIWILILLFVPIFGSLIYLAKHILSNSRRGNSIT</sequence>
<gene>
    <name evidence="8" type="ORF">DI53_0051</name>
</gene>
<dbReference type="Proteomes" id="UP000031802">
    <property type="component" value="Unassembled WGS sequence"/>
</dbReference>
<protein>
    <recommendedName>
        <fullName evidence="7">Cardiolipin synthase N-terminal domain-containing protein</fullName>
    </recommendedName>
</protein>
<reference evidence="8 9" key="2">
    <citation type="journal article" date="2015" name="PLoS ONE">
        <title>Whole-Genome Optical Mapping and Finished Genome Sequence of Sphingobacterium deserti sp. nov., a New Species Isolated from the Western Desert of China.</title>
        <authorList>
            <person name="Teng C."/>
            <person name="Zhou Z."/>
            <person name="Molnar I."/>
            <person name="Li X."/>
            <person name="Tang R."/>
            <person name="Chen M."/>
            <person name="Wang L."/>
            <person name="Su S."/>
            <person name="Zhang W."/>
            <person name="Lin M."/>
        </authorList>
    </citation>
    <scope>NUCLEOTIDE SEQUENCE [LARGE SCALE GENOMIC DNA]</scope>
    <source>
        <strain evidence="9">ACCC05744</strain>
    </source>
</reference>
<keyword evidence="4 6" id="KW-1133">Transmembrane helix</keyword>
<proteinExistence type="predicted"/>
<dbReference type="EMBL" id="JJMU01000001">
    <property type="protein sequence ID" value="KGE16218.1"/>
    <property type="molecule type" value="Genomic_DNA"/>
</dbReference>
<dbReference type="AlphaFoldDB" id="A0A0B8T5Z3"/>
<keyword evidence="2" id="KW-1003">Cell membrane</keyword>
<evidence type="ECO:0000256" key="1">
    <source>
        <dbReference type="ARBA" id="ARBA00004651"/>
    </source>
</evidence>